<evidence type="ECO:0000313" key="3">
    <source>
        <dbReference type="Proteomes" id="UP000252698"/>
    </source>
</evidence>
<dbReference type="AlphaFoldDB" id="A0A2Z5J8U9"/>
<reference evidence="2 3" key="1">
    <citation type="journal article" date="2018" name="Front. Microbiol.">
        <title>Genome Sequencing of Streptomyces atratus SCSIOZH16 and Activation Production of Nocardamine via Metabolic Engineering.</title>
        <authorList>
            <person name="Li Y."/>
            <person name="Zhang C."/>
            <person name="Liu C."/>
            <person name="Ju J."/>
            <person name="Ma J."/>
        </authorList>
    </citation>
    <scope>NUCLEOTIDE SEQUENCE [LARGE SCALE GENOMIC DNA]</scope>
    <source>
        <strain evidence="2 3">SCSIO_ZH16</strain>
    </source>
</reference>
<protein>
    <submittedName>
        <fullName evidence="2">Uncharacterized protein</fullName>
    </submittedName>
</protein>
<sequence>MPVQAPTEVLGRGRTARPSTSGCHDSSAAGLHARVIVGEHGQTVTYERDVARNSAEARCRSQMWLHDKWSTQRQ</sequence>
<evidence type="ECO:0000256" key="1">
    <source>
        <dbReference type="SAM" id="MobiDB-lite"/>
    </source>
</evidence>
<accession>A0A2Z5J8U9</accession>
<name>A0A2Z5J8U9_STRAR</name>
<proteinExistence type="predicted"/>
<evidence type="ECO:0000313" key="2">
    <source>
        <dbReference type="EMBL" id="AXE76315.1"/>
    </source>
</evidence>
<organism evidence="2 3">
    <name type="scientific">Streptomyces atratus</name>
    <dbReference type="NCBI Taxonomy" id="1893"/>
    <lineage>
        <taxon>Bacteria</taxon>
        <taxon>Bacillati</taxon>
        <taxon>Actinomycetota</taxon>
        <taxon>Actinomycetes</taxon>
        <taxon>Kitasatosporales</taxon>
        <taxon>Streptomycetaceae</taxon>
        <taxon>Streptomyces</taxon>
    </lineage>
</organism>
<dbReference type="Proteomes" id="UP000252698">
    <property type="component" value="Chromosome"/>
</dbReference>
<feature type="region of interest" description="Disordered" evidence="1">
    <location>
        <begin position="1"/>
        <end position="28"/>
    </location>
</feature>
<gene>
    <name evidence="2" type="ORF">C5746_04355</name>
</gene>
<dbReference type="KEGG" id="sata:C5746_04355"/>
<dbReference type="EMBL" id="CP027306">
    <property type="protein sequence ID" value="AXE76315.1"/>
    <property type="molecule type" value="Genomic_DNA"/>
</dbReference>